<dbReference type="Gene3D" id="3.40.640.10">
    <property type="entry name" value="Type I PLP-dependent aspartate aminotransferase-like (Major domain)"/>
    <property type="match status" value="1"/>
</dbReference>
<dbReference type="PROSITE" id="PS00600">
    <property type="entry name" value="AA_TRANSFER_CLASS_3"/>
    <property type="match status" value="1"/>
</dbReference>
<dbReference type="GO" id="GO:0008483">
    <property type="term" value="F:transaminase activity"/>
    <property type="evidence" value="ECO:0007669"/>
    <property type="project" value="UniProtKB-KW"/>
</dbReference>
<dbReference type="SUPFAM" id="SSF53383">
    <property type="entry name" value="PLP-dependent transferases"/>
    <property type="match status" value="1"/>
</dbReference>
<organism evidence="8">
    <name type="scientific">Fervidicoccus fontis</name>
    <dbReference type="NCBI Taxonomy" id="683846"/>
    <lineage>
        <taxon>Archaea</taxon>
        <taxon>Thermoproteota</taxon>
        <taxon>Thermoprotei</taxon>
        <taxon>Fervidicoccales</taxon>
        <taxon>Fervidicoccaceae</taxon>
        <taxon>Fervidicoccus</taxon>
    </lineage>
</organism>
<dbReference type="InterPro" id="IPR015424">
    <property type="entry name" value="PyrdxlP-dep_Trfase"/>
</dbReference>
<evidence type="ECO:0000256" key="3">
    <source>
        <dbReference type="ARBA" id="ARBA00022605"/>
    </source>
</evidence>
<dbReference type="AlphaFoldDB" id="A0A7J3ZIP7"/>
<accession>A0A7J3ZIP7</accession>
<gene>
    <name evidence="8" type="ORF">ENM78_00705</name>
</gene>
<dbReference type="GO" id="GO:0030170">
    <property type="term" value="F:pyridoxal phosphate binding"/>
    <property type="evidence" value="ECO:0007669"/>
    <property type="project" value="InterPro"/>
</dbReference>
<reference evidence="8" key="1">
    <citation type="journal article" date="2020" name="mSystems">
        <title>Genome- and Community-Level Interaction Insights into Carbon Utilization and Element Cycling Functions of Hydrothermarchaeota in Hydrothermal Sediment.</title>
        <authorList>
            <person name="Zhou Z."/>
            <person name="Liu Y."/>
            <person name="Xu W."/>
            <person name="Pan J."/>
            <person name="Luo Z.H."/>
            <person name="Li M."/>
        </authorList>
    </citation>
    <scope>NUCLEOTIDE SEQUENCE [LARGE SCALE GENOMIC DNA]</scope>
    <source>
        <strain evidence="8">SpSt-1116</strain>
    </source>
</reference>
<dbReference type="CDD" id="cd00610">
    <property type="entry name" value="OAT_like"/>
    <property type="match status" value="1"/>
</dbReference>
<dbReference type="InterPro" id="IPR015422">
    <property type="entry name" value="PyrdxlP-dep_Trfase_small"/>
</dbReference>
<evidence type="ECO:0000256" key="4">
    <source>
        <dbReference type="ARBA" id="ARBA00022679"/>
    </source>
</evidence>
<dbReference type="GO" id="GO:0042802">
    <property type="term" value="F:identical protein binding"/>
    <property type="evidence" value="ECO:0007669"/>
    <property type="project" value="TreeGrafter"/>
</dbReference>
<sequence>MHYVWDDRGRRYVDAHAGFGVAFLGHSNPKIVGALVDQALKIVTVPLSFRIPLEEELVRALEGVAPKHTEVFLFQNSGTEAVELALKLAWTFTGRRKLIAFRGAFHGRTLGSLSVTWEPKYRNGFPVLSDVVFLEYNASASVLEEHVDESTAAVIVEPVQGEGGLTPATTEFLQALEKLTKKAGALLIVDEIQCGFGRTGYTWAYEEHGIRPDIVVAGKAIGGGFPVSLVFTREEIAKALLGGRHGSTFAANPLAQAAVKASAEVFVEDSVPARVRQASEKLWRDLEARVSKLGPVRRLKGKGLMFGVELRFPPSRVLGCLQEQGVLALRAGATAVRFLPPYTIDDESISRVVDALEECICREHSC</sequence>
<evidence type="ECO:0000313" key="8">
    <source>
        <dbReference type="EMBL" id="HHQ79975.1"/>
    </source>
</evidence>
<evidence type="ECO:0000256" key="7">
    <source>
        <dbReference type="RuleBase" id="RU003560"/>
    </source>
</evidence>
<comment type="similarity">
    <text evidence="7">Belongs to the class-III pyridoxal-phosphate-dependent aminotransferase family.</text>
</comment>
<comment type="caution">
    <text evidence="8">The sequence shown here is derived from an EMBL/GenBank/DDBJ whole genome shotgun (WGS) entry which is preliminary data.</text>
</comment>
<evidence type="ECO:0000256" key="5">
    <source>
        <dbReference type="ARBA" id="ARBA00022898"/>
    </source>
</evidence>
<dbReference type="PIRSF" id="PIRSF000521">
    <property type="entry name" value="Transaminase_4ab_Lys_Orn"/>
    <property type="match status" value="1"/>
</dbReference>
<evidence type="ECO:0000256" key="2">
    <source>
        <dbReference type="ARBA" id="ARBA00022576"/>
    </source>
</evidence>
<dbReference type="InterPro" id="IPR015421">
    <property type="entry name" value="PyrdxlP-dep_Trfase_major"/>
</dbReference>
<dbReference type="Pfam" id="PF00202">
    <property type="entry name" value="Aminotran_3"/>
    <property type="match status" value="1"/>
</dbReference>
<comment type="cofactor">
    <cofactor evidence="1">
        <name>pyridoxal 5'-phosphate</name>
        <dbReference type="ChEBI" id="CHEBI:597326"/>
    </cofactor>
</comment>
<dbReference type="InterPro" id="IPR005814">
    <property type="entry name" value="Aminotrans_3"/>
</dbReference>
<dbReference type="FunFam" id="3.40.640.10:FF:000004">
    <property type="entry name" value="Acetylornithine aminotransferase"/>
    <property type="match status" value="1"/>
</dbReference>
<evidence type="ECO:0000256" key="6">
    <source>
        <dbReference type="ARBA" id="ARBA00023154"/>
    </source>
</evidence>
<name>A0A7J3ZIP7_9CREN</name>
<keyword evidence="6" id="KW-0457">Lysine biosynthesis</keyword>
<keyword evidence="4 8" id="KW-0808">Transferase</keyword>
<keyword evidence="5 7" id="KW-0663">Pyridoxal phosphate</keyword>
<dbReference type="EMBL" id="DRZC01000012">
    <property type="protein sequence ID" value="HHQ79975.1"/>
    <property type="molecule type" value="Genomic_DNA"/>
</dbReference>
<dbReference type="GO" id="GO:0009085">
    <property type="term" value="P:lysine biosynthetic process"/>
    <property type="evidence" value="ECO:0007669"/>
    <property type="project" value="UniProtKB-KW"/>
</dbReference>
<keyword evidence="3" id="KW-0028">Amino-acid biosynthesis</keyword>
<dbReference type="PANTHER" id="PTHR11986">
    <property type="entry name" value="AMINOTRANSFERASE CLASS III"/>
    <property type="match status" value="1"/>
</dbReference>
<protein>
    <submittedName>
        <fullName evidence="8">Aspartate aminotransferase family protein</fullName>
    </submittedName>
</protein>
<proteinExistence type="inferred from homology"/>
<dbReference type="InterPro" id="IPR050103">
    <property type="entry name" value="Class-III_PLP-dep_AT"/>
</dbReference>
<dbReference type="Gene3D" id="3.90.1150.10">
    <property type="entry name" value="Aspartate Aminotransferase, domain 1"/>
    <property type="match status" value="1"/>
</dbReference>
<keyword evidence="2 8" id="KW-0032">Aminotransferase</keyword>
<evidence type="ECO:0000256" key="1">
    <source>
        <dbReference type="ARBA" id="ARBA00001933"/>
    </source>
</evidence>
<dbReference type="PANTHER" id="PTHR11986:SF79">
    <property type="entry name" value="ACETYLORNITHINE AMINOTRANSFERASE, MITOCHONDRIAL"/>
    <property type="match status" value="1"/>
</dbReference>
<dbReference type="InterPro" id="IPR049704">
    <property type="entry name" value="Aminotrans_3_PPA_site"/>
</dbReference>